<proteinExistence type="inferred from homology"/>
<dbReference type="OrthoDB" id="66620at2759"/>
<keyword evidence="7 10" id="KW-1133">Transmembrane helix</keyword>
<name>A0A9P1N3D4_9PELO</name>
<evidence type="ECO:0000256" key="3">
    <source>
        <dbReference type="ARBA" id="ARBA00022448"/>
    </source>
</evidence>
<gene>
    <name evidence="12" type="ORF">CAMP_LOCUS9047</name>
</gene>
<dbReference type="GO" id="GO:0005524">
    <property type="term" value="F:ATP binding"/>
    <property type="evidence" value="ECO:0007669"/>
    <property type="project" value="UniProtKB-KW"/>
</dbReference>
<dbReference type="Pfam" id="PF01061">
    <property type="entry name" value="ABC2_membrane"/>
    <property type="match status" value="1"/>
</dbReference>
<reference evidence="12" key="1">
    <citation type="submission" date="2022-11" db="EMBL/GenBank/DDBJ databases">
        <authorList>
            <person name="Kikuchi T."/>
        </authorList>
    </citation>
    <scope>NUCLEOTIDE SEQUENCE</scope>
    <source>
        <strain evidence="12">PS1010</strain>
    </source>
</reference>
<keyword evidence="13" id="KW-1185">Reference proteome</keyword>
<evidence type="ECO:0000256" key="10">
    <source>
        <dbReference type="SAM" id="Phobius"/>
    </source>
</evidence>
<dbReference type="AlphaFoldDB" id="A0A9P1N3D4"/>
<dbReference type="InterPro" id="IPR013525">
    <property type="entry name" value="ABC2_TM"/>
</dbReference>
<evidence type="ECO:0000256" key="2">
    <source>
        <dbReference type="ARBA" id="ARBA00005814"/>
    </source>
</evidence>
<feature type="compositionally biased region" description="Polar residues" evidence="9">
    <location>
        <begin position="362"/>
        <end position="378"/>
    </location>
</feature>
<dbReference type="GO" id="GO:0005886">
    <property type="term" value="C:plasma membrane"/>
    <property type="evidence" value="ECO:0007669"/>
    <property type="project" value="TreeGrafter"/>
</dbReference>
<feature type="transmembrane region" description="Helical" evidence="10">
    <location>
        <begin position="413"/>
        <end position="434"/>
    </location>
</feature>
<dbReference type="Proteomes" id="UP001152747">
    <property type="component" value="Unassembled WGS sequence"/>
</dbReference>
<comment type="subcellular location">
    <subcellularLocation>
        <location evidence="1">Membrane</location>
        <topology evidence="1">Multi-pass membrane protein</topology>
    </subcellularLocation>
</comment>
<evidence type="ECO:0000256" key="6">
    <source>
        <dbReference type="ARBA" id="ARBA00022840"/>
    </source>
</evidence>
<comment type="similarity">
    <text evidence="2">Belongs to the ABC transporter superfamily. ABCG family. Eye pigment precursor importer (TC 3.A.1.204) subfamily.</text>
</comment>
<dbReference type="CDD" id="cd03213">
    <property type="entry name" value="ABCG_EPDR"/>
    <property type="match status" value="1"/>
</dbReference>
<sequence>MSLSSKIENNLQKSDMSTVTEPLLPKESSTQSTTAESGEILKNEELELASERFRKAKTPKERFESAETGVSPKTTSGKRLVFRDIHATAVKKKGVRQEILKGVTGMAKAGELTFIMGSSGAGKTTLLNILTGRNLKKIEKDGDVFVNGRQMTPLEMKKISAYVQQDDVFIGKMTVKETLRFSAELRSPVKLDKEERDEIVEELMVMMGLKKCEDTMVGSILQKSLSRGERKRLAFACEILTDPPILFCDEPTSGLDSFMSHQVMKALRKLCSEGKTVICTIHQPSTAVFKMADSLILLSLGHIAYQGTAKNIDDFFEKCGYPTPKFVNSPDHFMRVLSQGIDEKEEVYNERIEKIVAEYEATNDQSSMQSTHTPSTKSEGSRKRLRIPRTWFCQFAYVFQRSLMQLSREKAELILKLLQCIMIAAVLSSIYFGLKFQKDELPNFKGFAFSNVQMMHMLFMMPSLMLFWKDYPVVVREYSSNMYCPSAYFIAKTMADTIQYIIFPFIFNTILLVTTDLPGGFWPYFHFYAISVILSINATSMGQATASLVGDPATAMTVLPTFAIPFLIFGGFFISFDAVPIYFQPFAALSWYKYAFEAYIIMFSQEVDQIPGCDVRDSVYEDTCSTGAEFIKSMAFTPRLWLDYLCLILTVIFFKLVGIAAFTWRVRRT</sequence>
<feature type="transmembrane region" description="Helical" evidence="10">
    <location>
        <begin position="525"/>
        <end position="550"/>
    </location>
</feature>
<dbReference type="InterPro" id="IPR003439">
    <property type="entry name" value="ABC_transporter-like_ATP-bd"/>
</dbReference>
<dbReference type="PROSITE" id="PS50893">
    <property type="entry name" value="ABC_TRANSPORTER_2"/>
    <property type="match status" value="1"/>
</dbReference>
<keyword evidence="6" id="KW-0067">ATP-binding</keyword>
<dbReference type="FunFam" id="3.40.50.300:FF:000903">
    <property type="entry name" value="ABC transporter G family member 7"/>
    <property type="match status" value="1"/>
</dbReference>
<evidence type="ECO:0000256" key="5">
    <source>
        <dbReference type="ARBA" id="ARBA00022741"/>
    </source>
</evidence>
<feature type="transmembrane region" description="Helical" evidence="10">
    <location>
        <begin position="641"/>
        <end position="664"/>
    </location>
</feature>
<dbReference type="Pfam" id="PF19055">
    <property type="entry name" value="ABC2_membrane_7"/>
    <property type="match status" value="1"/>
</dbReference>
<dbReference type="SUPFAM" id="SSF52540">
    <property type="entry name" value="P-loop containing nucleoside triphosphate hydrolases"/>
    <property type="match status" value="1"/>
</dbReference>
<evidence type="ECO:0000256" key="7">
    <source>
        <dbReference type="ARBA" id="ARBA00022989"/>
    </source>
</evidence>
<evidence type="ECO:0000259" key="11">
    <source>
        <dbReference type="PROSITE" id="PS50893"/>
    </source>
</evidence>
<dbReference type="InterPro" id="IPR043926">
    <property type="entry name" value="ABCG_dom"/>
</dbReference>
<dbReference type="GO" id="GO:0016887">
    <property type="term" value="F:ATP hydrolysis activity"/>
    <property type="evidence" value="ECO:0007669"/>
    <property type="project" value="InterPro"/>
</dbReference>
<dbReference type="SMART" id="SM00382">
    <property type="entry name" value="AAA"/>
    <property type="match status" value="1"/>
</dbReference>
<feature type="compositionally biased region" description="Polar residues" evidence="9">
    <location>
        <begin position="27"/>
        <end position="36"/>
    </location>
</feature>
<comment type="caution">
    <text evidence="12">The sequence shown here is derived from an EMBL/GenBank/DDBJ whole genome shotgun (WGS) entry which is preliminary data.</text>
</comment>
<evidence type="ECO:0000256" key="1">
    <source>
        <dbReference type="ARBA" id="ARBA00004141"/>
    </source>
</evidence>
<organism evidence="12 13">
    <name type="scientific">Caenorhabditis angaria</name>
    <dbReference type="NCBI Taxonomy" id="860376"/>
    <lineage>
        <taxon>Eukaryota</taxon>
        <taxon>Metazoa</taxon>
        <taxon>Ecdysozoa</taxon>
        <taxon>Nematoda</taxon>
        <taxon>Chromadorea</taxon>
        <taxon>Rhabditida</taxon>
        <taxon>Rhabditina</taxon>
        <taxon>Rhabditomorpha</taxon>
        <taxon>Rhabditoidea</taxon>
        <taxon>Rhabditidae</taxon>
        <taxon>Peloderinae</taxon>
        <taxon>Caenorhabditis</taxon>
    </lineage>
</organism>
<dbReference type="PANTHER" id="PTHR48041:SF68">
    <property type="entry name" value="ABC TRANSPORTER DOMAIN-CONTAINING PROTEIN"/>
    <property type="match status" value="1"/>
</dbReference>
<evidence type="ECO:0000313" key="12">
    <source>
        <dbReference type="EMBL" id="CAI5446410.1"/>
    </source>
</evidence>
<dbReference type="InterPro" id="IPR003593">
    <property type="entry name" value="AAA+_ATPase"/>
</dbReference>
<evidence type="ECO:0000313" key="13">
    <source>
        <dbReference type="Proteomes" id="UP001152747"/>
    </source>
</evidence>
<dbReference type="Gene3D" id="3.40.50.300">
    <property type="entry name" value="P-loop containing nucleotide triphosphate hydrolases"/>
    <property type="match status" value="1"/>
</dbReference>
<keyword evidence="5" id="KW-0547">Nucleotide-binding</keyword>
<feature type="domain" description="ABC transporter" evidence="11">
    <location>
        <begin position="85"/>
        <end position="325"/>
    </location>
</feature>
<dbReference type="PANTHER" id="PTHR48041">
    <property type="entry name" value="ABC TRANSPORTER G FAMILY MEMBER 28"/>
    <property type="match status" value="1"/>
</dbReference>
<accession>A0A9P1N3D4</accession>
<feature type="region of interest" description="Disordered" evidence="9">
    <location>
        <begin position="1"/>
        <end position="46"/>
    </location>
</feature>
<keyword evidence="8 10" id="KW-0472">Membrane</keyword>
<dbReference type="Pfam" id="PF00005">
    <property type="entry name" value="ABC_tran"/>
    <property type="match status" value="1"/>
</dbReference>
<evidence type="ECO:0000256" key="9">
    <source>
        <dbReference type="SAM" id="MobiDB-lite"/>
    </source>
</evidence>
<feature type="transmembrane region" description="Helical" evidence="10">
    <location>
        <begin position="489"/>
        <end position="513"/>
    </location>
</feature>
<dbReference type="GO" id="GO:0140359">
    <property type="term" value="F:ABC-type transporter activity"/>
    <property type="evidence" value="ECO:0007669"/>
    <property type="project" value="InterPro"/>
</dbReference>
<feature type="compositionally biased region" description="Polar residues" evidence="9">
    <location>
        <begin position="1"/>
        <end position="20"/>
    </location>
</feature>
<evidence type="ECO:0000256" key="8">
    <source>
        <dbReference type="ARBA" id="ARBA00023136"/>
    </source>
</evidence>
<feature type="transmembrane region" description="Helical" evidence="10">
    <location>
        <begin position="446"/>
        <end position="468"/>
    </location>
</feature>
<evidence type="ECO:0000256" key="4">
    <source>
        <dbReference type="ARBA" id="ARBA00022692"/>
    </source>
</evidence>
<dbReference type="InterPro" id="IPR050352">
    <property type="entry name" value="ABCG_transporters"/>
</dbReference>
<dbReference type="InterPro" id="IPR027417">
    <property type="entry name" value="P-loop_NTPase"/>
</dbReference>
<feature type="region of interest" description="Disordered" evidence="9">
    <location>
        <begin position="362"/>
        <end position="382"/>
    </location>
</feature>
<keyword evidence="4 10" id="KW-0812">Transmembrane</keyword>
<feature type="transmembrane region" description="Helical" evidence="10">
    <location>
        <begin position="562"/>
        <end position="583"/>
    </location>
</feature>
<protein>
    <recommendedName>
        <fullName evidence="11">ABC transporter domain-containing protein</fullName>
    </recommendedName>
</protein>
<keyword evidence="3" id="KW-0813">Transport</keyword>
<dbReference type="EMBL" id="CANHGI010000003">
    <property type="protein sequence ID" value="CAI5446410.1"/>
    <property type="molecule type" value="Genomic_DNA"/>
</dbReference>